<gene>
    <name evidence="2" type="ORF">BVER_03928</name>
</gene>
<dbReference type="Gene3D" id="3.40.50.720">
    <property type="entry name" value="NAD(P)-binding Rossmann-like Domain"/>
    <property type="match status" value="1"/>
</dbReference>
<dbReference type="AlphaFoldDB" id="A0A0L0M9H2"/>
<dbReference type="OrthoDB" id="9804774at2"/>
<dbReference type="EC" id="1.1.1.100" evidence="2"/>
<name>A0A0L0M9H2_9BURK</name>
<dbReference type="PANTHER" id="PTHR42879:SF6">
    <property type="entry name" value="NADPH-DEPENDENT REDUCTASE BACG"/>
    <property type="match status" value="1"/>
</dbReference>
<evidence type="ECO:0000313" key="3">
    <source>
        <dbReference type="Proteomes" id="UP000036959"/>
    </source>
</evidence>
<comment type="similarity">
    <text evidence="1">Belongs to the short-chain dehydrogenases/reductases (SDR) family.</text>
</comment>
<dbReference type="Proteomes" id="UP000036959">
    <property type="component" value="Unassembled WGS sequence"/>
</dbReference>
<dbReference type="InterPro" id="IPR050259">
    <property type="entry name" value="SDR"/>
</dbReference>
<organism evidence="2 3">
    <name type="scientific">Candidatus Burkholderia verschuerenii</name>
    <dbReference type="NCBI Taxonomy" id="242163"/>
    <lineage>
        <taxon>Bacteria</taxon>
        <taxon>Pseudomonadati</taxon>
        <taxon>Pseudomonadota</taxon>
        <taxon>Betaproteobacteria</taxon>
        <taxon>Burkholderiales</taxon>
        <taxon>Burkholderiaceae</taxon>
        <taxon>Burkholderia</taxon>
    </lineage>
</organism>
<dbReference type="SUPFAM" id="SSF51735">
    <property type="entry name" value="NAD(P)-binding Rossmann-fold domains"/>
    <property type="match status" value="1"/>
</dbReference>
<dbReference type="PANTHER" id="PTHR42879">
    <property type="entry name" value="3-OXOACYL-(ACYL-CARRIER-PROTEIN) REDUCTASE"/>
    <property type="match status" value="1"/>
</dbReference>
<dbReference type="InterPro" id="IPR002347">
    <property type="entry name" value="SDR_fam"/>
</dbReference>
<proteinExistence type="inferred from homology"/>
<dbReference type="EMBL" id="LFJJ01000165">
    <property type="protein sequence ID" value="KND59018.1"/>
    <property type="molecule type" value="Genomic_DNA"/>
</dbReference>
<dbReference type="CDD" id="cd05344">
    <property type="entry name" value="BKR_like_SDR_like"/>
    <property type="match status" value="1"/>
</dbReference>
<sequence length="259" mass="26671">MDMGIAGRTALVCAASKGLGRGCAEALAAEGVNLVITARTAETLEATAAHIRAQYGVDVKTVAGDITTPAGHAAALAACPQPDILVNNAGGPPPGDFRSFTHEMWIKALEGNMLTPIELMKATIDGMIERGFGRIVNITSSSVKAPIDVLGLSNGARSGLTGFVAGVARKVASTGVTINNILPGTFGTDRIAVTMEAQAKAQNVSIDEIRERRAQSLPAGRFGNAEEFGKACAFLCSVHAGYITGQNLLIDGGAYPGTY</sequence>
<keyword evidence="2" id="KW-0560">Oxidoreductase</keyword>
<dbReference type="RefSeq" id="WP_050455114.1">
    <property type="nucleotide sequence ID" value="NZ_LFJJ01000165.1"/>
</dbReference>
<accession>A0A0L0M9H2</accession>
<protein>
    <submittedName>
        <fullName evidence="2">3-oxoacyl-[acyl-carrier protein] reductase</fullName>
        <ecNumber evidence="2">1.1.1.100</ecNumber>
    </submittedName>
</protein>
<reference evidence="3" key="1">
    <citation type="submission" date="2015-06" db="EMBL/GenBank/DDBJ databases">
        <title>Comparative genomics of Burkholderia leaf nodule symbionts.</title>
        <authorList>
            <person name="Carlier A."/>
            <person name="Eberl L."/>
            <person name="Pinto-Carbo M."/>
        </authorList>
    </citation>
    <scope>NUCLEOTIDE SEQUENCE [LARGE SCALE GENOMIC DNA]</scope>
    <source>
        <strain evidence="3">UZHbot4</strain>
    </source>
</reference>
<evidence type="ECO:0000256" key="1">
    <source>
        <dbReference type="ARBA" id="ARBA00006484"/>
    </source>
</evidence>
<dbReference type="Pfam" id="PF13561">
    <property type="entry name" value="adh_short_C2"/>
    <property type="match status" value="1"/>
</dbReference>
<keyword evidence="3" id="KW-1185">Reference proteome</keyword>
<dbReference type="InterPro" id="IPR036291">
    <property type="entry name" value="NAD(P)-bd_dom_sf"/>
</dbReference>
<dbReference type="GO" id="GO:0004316">
    <property type="term" value="F:3-oxoacyl-[acyl-carrier-protein] reductase (NADPH) activity"/>
    <property type="evidence" value="ECO:0007669"/>
    <property type="project" value="UniProtKB-EC"/>
</dbReference>
<dbReference type="PRINTS" id="PR00081">
    <property type="entry name" value="GDHRDH"/>
</dbReference>
<comment type="caution">
    <text evidence="2">The sequence shown here is derived from an EMBL/GenBank/DDBJ whole genome shotgun (WGS) entry which is preliminary data.</text>
</comment>
<dbReference type="FunFam" id="3.40.50.720:FF:000642">
    <property type="entry name" value="Short-chain dehydrogenase/reductase SDR"/>
    <property type="match status" value="1"/>
</dbReference>
<evidence type="ECO:0000313" key="2">
    <source>
        <dbReference type="EMBL" id="KND59018.1"/>
    </source>
</evidence>
<dbReference type="PATRIC" id="fig|242163.4.peg.1920"/>